<protein>
    <submittedName>
        <fullName evidence="2">Uncharacterized protein</fullName>
    </submittedName>
</protein>
<evidence type="ECO:0000313" key="3">
    <source>
        <dbReference type="Proteomes" id="UP000008035"/>
    </source>
</evidence>
<dbReference type="Proteomes" id="UP000008035">
    <property type="component" value="Chromosome"/>
</dbReference>
<keyword evidence="1" id="KW-0472">Membrane</keyword>
<sequence>MPNDFPYFQLQEVASFLEQAGVFVPGYIPPPVGMYDVNGFIHHAWVDRLETILLPDRNVVSRMAQLAQGKLLSEDPSGQRRIAVAILAFAQCLEIKIEPSVAFHELAPTQGNDVAHDELAWFRVADNGNPHEWVSIALEQADRIQTIGTPKGIESVDLAKPLMRWQRNYAVMLKIASLELTPALTPVDRVLTLLHWMYSDFIIAGPAAIFACVYFAPFKPPRQGLLKRLQSPNREKALAGVRNATWDVTHISDFVRRINEEPEENPTRFIFATLDEGLRIITNLVIGQYPDAPPSEGLALSLQQWWPIDDAKRIADTLHGYIGRTRDPGWWDQYKGRDYVSEIIAHGERTISAWKP</sequence>
<evidence type="ECO:0000256" key="1">
    <source>
        <dbReference type="SAM" id="Phobius"/>
    </source>
</evidence>
<dbReference type="AlphaFoldDB" id="K0MDI6"/>
<dbReference type="HOGENOM" id="CLU_720938_0_0_4"/>
<reference evidence="2 3" key="1">
    <citation type="journal article" date="2012" name="BMC Genomics">
        <title>Comparative genomics of the classical Bordetella subspecies: the evolution and exchange of virulence-associated diversity amongst closely related pathogens.</title>
        <authorList>
            <person name="Park J."/>
            <person name="Zhang Y."/>
            <person name="Buboltz A.M."/>
            <person name="Zhang X."/>
            <person name="Schuster S.C."/>
            <person name="Ahuja U."/>
            <person name="Liu M."/>
            <person name="Miller J.F."/>
            <person name="Sebaihia M."/>
            <person name="Bentley S.D."/>
            <person name="Parkhill J."/>
            <person name="Harvill E.T."/>
        </authorList>
    </citation>
    <scope>NUCLEOTIDE SEQUENCE [LARGE SCALE GENOMIC DNA]</scope>
    <source>
        <strain evidence="2 3">Bpp5</strain>
    </source>
</reference>
<gene>
    <name evidence="2" type="ordered locus">BN117_0488</name>
</gene>
<name>K0MDI6_BORPB</name>
<feature type="transmembrane region" description="Helical" evidence="1">
    <location>
        <begin position="196"/>
        <end position="218"/>
    </location>
</feature>
<keyword evidence="1" id="KW-0812">Transmembrane</keyword>
<proteinExistence type="predicted"/>
<keyword evidence="1" id="KW-1133">Transmembrane helix</keyword>
<organism evidence="2 3">
    <name type="scientific">Bordetella parapertussis (strain Bpp5)</name>
    <dbReference type="NCBI Taxonomy" id="1208660"/>
    <lineage>
        <taxon>Bacteria</taxon>
        <taxon>Pseudomonadati</taxon>
        <taxon>Pseudomonadota</taxon>
        <taxon>Betaproteobacteria</taxon>
        <taxon>Burkholderiales</taxon>
        <taxon>Alcaligenaceae</taxon>
        <taxon>Bordetella</taxon>
    </lineage>
</organism>
<dbReference type="KEGG" id="bpar:BN117_0488"/>
<dbReference type="EMBL" id="HE965803">
    <property type="protein sequence ID" value="CCJ47821.1"/>
    <property type="molecule type" value="Genomic_DNA"/>
</dbReference>
<accession>K0MDI6</accession>
<evidence type="ECO:0000313" key="2">
    <source>
        <dbReference type="EMBL" id="CCJ47821.1"/>
    </source>
</evidence>